<accession>E2PUS3</accession>
<feature type="transmembrane region" description="Helical" evidence="6">
    <location>
        <begin position="250"/>
        <end position="274"/>
    </location>
</feature>
<keyword evidence="4 6" id="KW-0472">Membrane</keyword>
<dbReference type="Proteomes" id="UP000002357">
    <property type="component" value="Chromosome"/>
</dbReference>
<protein>
    <submittedName>
        <fullName evidence="7">Chloride channel core</fullName>
    </submittedName>
</protein>
<feature type="transmembrane region" description="Helical" evidence="6">
    <location>
        <begin position="123"/>
        <end position="145"/>
    </location>
</feature>
<keyword evidence="3 6" id="KW-1133">Transmembrane helix</keyword>
<organism evidence="7 8">
    <name type="scientific">Streptomyces clavuligerus</name>
    <dbReference type="NCBI Taxonomy" id="1901"/>
    <lineage>
        <taxon>Bacteria</taxon>
        <taxon>Bacillati</taxon>
        <taxon>Actinomycetota</taxon>
        <taxon>Actinomycetes</taxon>
        <taxon>Kitasatosporales</taxon>
        <taxon>Streptomycetaceae</taxon>
        <taxon>Streptomyces</taxon>
    </lineage>
</organism>
<dbReference type="OrthoDB" id="2729535at2"/>
<feature type="transmembrane region" description="Helical" evidence="6">
    <location>
        <begin position="212"/>
        <end position="238"/>
    </location>
</feature>
<feature type="transmembrane region" description="Helical" evidence="6">
    <location>
        <begin position="376"/>
        <end position="398"/>
    </location>
</feature>
<dbReference type="InterPro" id="IPR014743">
    <property type="entry name" value="Cl-channel_core"/>
</dbReference>
<dbReference type="InterPro" id="IPR001807">
    <property type="entry name" value="ClC"/>
</dbReference>
<evidence type="ECO:0000256" key="1">
    <source>
        <dbReference type="ARBA" id="ARBA00004141"/>
    </source>
</evidence>
<dbReference type="CDD" id="cd00400">
    <property type="entry name" value="Voltage_gated_ClC"/>
    <property type="match status" value="1"/>
</dbReference>
<dbReference type="KEGG" id="sclf:BB341_14635"/>
<feature type="compositionally biased region" description="Gly residues" evidence="5">
    <location>
        <begin position="1"/>
        <end position="10"/>
    </location>
</feature>
<dbReference type="RefSeq" id="WP_003961041.1">
    <property type="nucleotide sequence ID" value="NZ_CM000913.1"/>
</dbReference>
<feature type="transmembrane region" description="Helical" evidence="6">
    <location>
        <begin position="298"/>
        <end position="319"/>
    </location>
</feature>
<feature type="compositionally biased region" description="Gly residues" evidence="5">
    <location>
        <begin position="18"/>
        <end position="27"/>
    </location>
</feature>
<evidence type="ECO:0000313" key="7">
    <source>
        <dbReference type="EMBL" id="EFG07852.1"/>
    </source>
</evidence>
<keyword evidence="8" id="KW-1185">Reference proteome</keyword>
<name>E2PUS3_STRCL</name>
<reference evidence="7 8" key="1">
    <citation type="journal article" date="2010" name="Genome Biol. Evol.">
        <title>The sequence of a 1.8-mb bacterial linear plasmid reveals a rich evolutionary reservoir of secondary metabolic pathways.</title>
        <authorList>
            <person name="Medema M.H."/>
            <person name="Trefzer A."/>
            <person name="Kovalchuk A."/>
            <person name="van den Berg M."/>
            <person name="Mueller U."/>
            <person name="Heijne W."/>
            <person name="Wu L."/>
            <person name="Alam M.T."/>
            <person name="Ronning C.M."/>
            <person name="Nierman W.C."/>
            <person name="Bovenberg R.A.L."/>
            <person name="Breitling R."/>
            <person name="Takano E."/>
        </authorList>
    </citation>
    <scope>NUCLEOTIDE SEQUENCE [LARGE SCALE GENOMIC DNA]</scope>
    <source>
        <strain evidence="8">ATCC 27064 / DSM 738 / JCM 4710 / NBRC 13307 / NCIMB 12785 / NRRL 3585 / VKM Ac-602</strain>
    </source>
</reference>
<evidence type="ECO:0000256" key="6">
    <source>
        <dbReference type="SAM" id="Phobius"/>
    </source>
</evidence>
<dbReference type="PANTHER" id="PTHR43427">
    <property type="entry name" value="CHLORIDE CHANNEL PROTEIN CLC-E"/>
    <property type="match status" value="1"/>
</dbReference>
<evidence type="ECO:0000256" key="4">
    <source>
        <dbReference type="ARBA" id="ARBA00023136"/>
    </source>
</evidence>
<evidence type="ECO:0000256" key="3">
    <source>
        <dbReference type="ARBA" id="ARBA00022989"/>
    </source>
</evidence>
<dbReference type="EMBL" id="CM000913">
    <property type="protein sequence ID" value="EFG07852.1"/>
    <property type="molecule type" value="Genomic_DNA"/>
</dbReference>
<feature type="transmembrane region" description="Helical" evidence="6">
    <location>
        <begin position="465"/>
        <end position="482"/>
    </location>
</feature>
<dbReference type="GO" id="GO:0015108">
    <property type="term" value="F:chloride transmembrane transporter activity"/>
    <property type="evidence" value="ECO:0007669"/>
    <property type="project" value="InterPro"/>
</dbReference>
<evidence type="ECO:0000256" key="2">
    <source>
        <dbReference type="ARBA" id="ARBA00022692"/>
    </source>
</evidence>
<feature type="transmembrane region" description="Helical" evidence="6">
    <location>
        <begin position="76"/>
        <end position="103"/>
    </location>
</feature>
<feature type="transmembrane region" description="Helical" evidence="6">
    <location>
        <begin position="166"/>
        <end position="192"/>
    </location>
</feature>
<evidence type="ECO:0000256" key="5">
    <source>
        <dbReference type="SAM" id="MobiDB-lite"/>
    </source>
</evidence>
<evidence type="ECO:0000313" key="8">
    <source>
        <dbReference type="Proteomes" id="UP000002357"/>
    </source>
</evidence>
<dbReference type="Gene3D" id="1.10.3080.10">
    <property type="entry name" value="Clc chloride channel"/>
    <property type="match status" value="1"/>
</dbReference>
<dbReference type="eggNOG" id="COG0038">
    <property type="taxonomic scope" value="Bacteria"/>
</dbReference>
<comment type="subcellular location">
    <subcellularLocation>
        <location evidence="1">Membrane</location>
        <topology evidence="1">Multi-pass membrane protein</topology>
    </subcellularLocation>
</comment>
<dbReference type="InterPro" id="IPR050368">
    <property type="entry name" value="ClC-type_chloride_channel"/>
</dbReference>
<feature type="region of interest" description="Disordered" evidence="5">
    <location>
        <begin position="1"/>
        <end position="28"/>
    </location>
</feature>
<sequence length="496" mass="48535">MGTNGPGAPGGEPAADAGGPGGAGTDGTTGAAGAYGRAAGSGAAGSGTGSAAGAAGSGTEVPGTPALRDVLRSPAYLRLLGLSVLVGVPIALACFLFVSLQHAFQHGVWETLPHALGHDRAPWWWPLPALLLAGLLLAPIVTRVPGGGGHTPVHGLGGAPLGPRELPGVVVAALATLPLGVVLGPEAPLMALGSGLALLFVRESRRAAQPRAAMVLATSGSTAAISTILGGPLVAAVMMVEAAGLAGPHLLVLLLPCLLASGVGALVFTGFGSWTGFSIGALELPTVPPDMTPDAGDFLWGVPAAVLIGVVVTAAHRLGYVSEAWTARNTAVRTVLAACAVGALLTLYALLTGRSPEEAALSGQITIGVIAADPGAWPVAALLTLVVCKGLAWGICLGALRGGPIFPAVLLGTALGIACAGLPGFGATPALAVGMTTATAVVTRLPVTSSVLAALLLGPDAANQMPLIAVCAVVGFVVAQLLERREDAKGGQGAGH</sequence>
<dbReference type="AlphaFoldDB" id="E2PUS3"/>
<dbReference type="GeneID" id="93730673"/>
<dbReference type="SUPFAM" id="SSF81340">
    <property type="entry name" value="Clc chloride channel"/>
    <property type="match status" value="1"/>
</dbReference>
<feature type="transmembrane region" description="Helical" evidence="6">
    <location>
        <begin position="331"/>
        <end position="351"/>
    </location>
</feature>
<gene>
    <name evidence="7" type="ORF">SCLAV_2780</name>
</gene>
<keyword evidence="2 6" id="KW-0812">Transmembrane</keyword>
<dbReference type="STRING" id="1901.BB341_14635"/>
<proteinExistence type="predicted"/>
<feature type="transmembrane region" description="Helical" evidence="6">
    <location>
        <begin position="405"/>
        <end position="425"/>
    </location>
</feature>
<dbReference type="GO" id="GO:0016020">
    <property type="term" value="C:membrane"/>
    <property type="evidence" value="ECO:0007669"/>
    <property type="project" value="UniProtKB-SubCell"/>
</dbReference>
<dbReference type="Pfam" id="PF00654">
    <property type="entry name" value="Voltage_CLC"/>
    <property type="match status" value="1"/>
</dbReference>